<dbReference type="SUPFAM" id="SSF48208">
    <property type="entry name" value="Six-hairpin glycosidases"/>
    <property type="match status" value="1"/>
</dbReference>
<dbReference type="Gene3D" id="1.50.10.10">
    <property type="match status" value="1"/>
</dbReference>
<dbReference type="PANTHER" id="PTHR34987:SF6">
    <property type="entry name" value="ALPHA-L-RHAMNOSIDASE SIX-HAIRPIN GLYCOSIDASE DOMAIN-CONTAINING PROTEIN"/>
    <property type="match status" value="1"/>
</dbReference>
<gene>
    <name evidence="1" type="ORF">ACHAWU_006165</name>
</gene>
<dbReference type="EMBL" id="JALLBG020000187">
    <property type="protein sequence ID" value="KAL3760373.1"/>
    <property type="molecule type" value="Genomic_DNA"/>
</dbReference>
<dbReference type="Gene3D" id="2.115.10.20">
    <property type="entry name" value="Glycosyl hydrolase domain, family 43"/>
    <property type="match status" value="2"/>
</dbReference>
<protein>
    <recommendedName>
        <fullName evidence="3">Glycosyl hydrolase family 32 N-terminal domain-containing protein</fullName>
    </recommendedName>
</protein>
<dbReference type="PANTHER" id="PTHR34987">
    <property type="entry name" value="C, PUTATIVE (AFU_ORTHOLOGUE AFUA_3G02880)-RELATED"/>
    <property type="match status" value="1"/>
</dbReference>
<reference evidence="1 2" key="1">
    <citation type="submission" date="2024-10" db="EMBL/GenBank/DDBJ databases">
        <title>Updated reference genomes for cyclostephanoid diatoms.</title>
        <authorList>
            <person name="Roberts W.R."/>
            <person name="Alverson A.J."/>
        </authorList>
    </citation>
    <scope>NUCLEOTIDE SEQUENCE [LARGE SCALE GENOMIC DNA]</scope>
    <source>
        <strain evidence="1 2">AJA232-27</strain>
    </source>
</reference>
<accession>A0ABD3MBR4</accession>
<name>A0ABD3MBR4_9STRA</name>
<evidence type="ECO:0000313" key="2">
    <source>
        <dbReference type="Proteomes" id="UP001530293"/>
    </source>
</evidence>
<dbReference type="InterPro" id="IPR012341">
    <property type="entry name" value="6hp_glycosidase-like_sf"/>
</dbReference>
<dbReference type="SUPFAM" id="SSF75005">
    <property type="entry name" value="Arabinanase/levansucrase/invertase"/>
    <property type="match status" value="2"/>
</dbReference>
<proteinExistence type="predicted"/>
<comment type="caution">
    <text evidence="1">The sequence shown here is derived from an EMBL/GenBank/DDBJ whole genome shotgun (WGS) entry which is preliminary data.</text>
</comment>
<dbReference type="Gene3D" id="2.60.420.10">
    <property type="entry name" value="Maltose phosphorylase, domain 3"/>
    <property type="match status" value="1"/>
</dbReference>
<keyword evidence="2" id="KW-1185">Reference proteome</keyword>
<sequence length="1334" mass="152208">MSSPPPNPLWTRVDVTILSSQSLSAVSEEEYSPSVILPSDETVHDYSDTSFKTATTEYCTIYGPGELELYRHHQLLQSVKDTKLKVWYPGSWMHHSSRAYFRTKLVQGILDETTTTATTEKDENDDTSELVLLKFRSNSKIVSAHCITINAEDDEFECDDCTKTNSDKEATSSALHPGSTLQRKGQVLRWKSSTIQSSCSEAVVYDHIVLAPVVKDDQLHYFMRYGNQHDGASSCPAIILELDSSRQATDCVLQDLNEPDQCIDDDDANLNMTTALDFPPPCITLEMPHPTTNHCNERHHPHWQQNWEWKRSVHEDWIPIHSGWLLQQRERDRKQIQHERCSNDTAGSSAGWQFPHQMELCQISTVLPVHQLMDAGIANKNERIYDFGKELLGKVHISIPNDLSTSHQRTVLLRVGETMEEVMNDDEEYFEQCVDVCDCTLEYELAGRSCLTWSNPTALCVNDGCSNTQHCSLVRSLTSCHLLAFRYVRIIIPNYDHLNINVTCQVHSPFLQQRGSFSCDDESSRAVEPEHPNLETRIWQTATYTLQLCIHNNFIIDDRTFTITGIKRDRLPWMGDLAVSLMANAYTFRDEECIRWTLAVLGRCGIDNISSLCRSKLEEPDSSALATSHVNGIVDYSLWYFICHWQYQRYFGDQSFLHHEWRLIEHRLRHLLMSCSDEETGRFIINDGDSLFIDWTGDHAKKSISVQILWWYALNCAISLAQTVVDRMGESGQHRRISEFIAKLSERQSRAEKSYLQMDDVQLGFSRHSHILGVVSGLYKRLDDRASEGDWFNPGSSDDKWRTVRLCRNLYDRTRKALMGDGLQAVATPYMKHLEVIAICALGERMHALDSIRSYWGGMLDANATTFFESFNENETLSDVPEFYNRRFGRSLCHAWAAGPCALYPEVSLGLRPLSDGWREWLCDPLQCPTYSVSASIQTKYGVISVTLDIEYLHVIVPEGSCMVLMSRRYSGGKHSFSRESLISSQDIHEWSMKYRGWQHHADHVIKPDVSILGFEGIQMTDVPTVYQLPGDELFYMSFIGFDGVGYQSFIAESTDLISWTNYRLAMGYGEQGMFDFGGVVLGAYLYESYDVDAPRVLKRVDGKFYSLYGAYAKKDTYEPDPGFQGLASSIDGLVWEREKSESILSIYGPGMVKDWEKDSIYQPWLVYHNGMYYNFYNAKEMPQWIEQIGLATSKDMHNWTRHEDNPVLPVSHKDDTVASDGFDTQFAADAKVFWDKDHWVMFYFGVGKGGAHIMVAFSKDLLHWVRDPTPLYTAGENPSGLDKHYAHKISLVWDSRNERWYMFYCAVGDAGRGIGLITSHCPSGKQTVGGDGL</sequence>
<dbReference type="Proteomes" id="UP001530293">
    <property type="component" value="Unassembled WGS sequence"/>
</dbReference>
<evidence type="ECO:0008006" key="3">
    <source>
        <dbReference type="Google" id="ProtNLM"/>
    </source>
</evidence>
<organism evidence="1 2">
    <name type="scientific">Discostella pseudostelligera</name>
    <dbReference type="NCBI Taxonomy" id="259834"/>
    <lineage>
        <taxon>Eukaryota</taxon>
        <taxon>Sar</taxon>
        <taxon>Stramenopiles</taxon>
        <taxon>Ochrophyta</taxon>
        <taxon>Bacillariophyta</taxon>
        <taxon>Coscinodiscophyceae</taxon>
        <taxon>Thalassiosirophycidae</taxon>
        <taxon>Stephanodiscales</taxon>
        <taxon>Stephanodiscaceae</taxon>
        <taxon>Discostella</taxon>
    </lineage>
</organism>
<dbReference type="InterPro" id="IPR008928">
    <property type="entry name" value="6-hairpin_glycosidase_sf"/>
</dbReference>
<evidence type="ECO:0000313" key="1">
    <source>
        <dbReference type="EMBL" id="KAL3760373.1"/>
    </source>
</evidence>
<dbReference type="InterPro" id="IPR023296">
    <property type="entry name" value="Glyco_hydro_beta-prop_sf"/>
</dbReference>